<evidence type="ECO:0000259" key="4">
    <source>
        <dbReference type="PROSITE" id="PS50887"/>
    </source>
</evidence>
<dbReference type="Pfam" id="PF00990">
    <property type="entry name" value="GGDEF"/>
    <property type="match status" value="1"/>
</dbReference>
<dbReference type="eggNOG" id="COG3706">
    <property type="taxonomic scope" value="Bacteria"/>
</dbReference>
<dbReference type="STRING" id="2340.JV46_04360"/>
<dbReference type="PROSITE" id="PS50110">
    <property type="entry name" value="RESPONSE_REGULATORY"/>
    <property type="match status" value="1"/>
</dbReference>
<dbReference type="SMART" id="SM00267">
    <property type="entry name" value="GGDEF"/>
    <property type="match status" value="1"/>
</dbReference>
<dbReference type="InterPro" id="IPR001789">
    <property type="entry name" value="Sig_transdc_resp-reg_receiver"/>
</dbReference>
<dbReference type="Gene3D" id="3.40.50.2300">
    <property type="match status" value="1"/>
</dbReference>
<evidence type="ECO:0000259" key="3">
    <source>
        <dbReference type="PROSITE" id="PS50110"/>
    </source>
</evidence>
<dbReference type="AlphaFoldDB" id="A0A0B0H420"/>
<dbReference type="SUPFAM" id="SSF52172">
    <property type="entry name" value="CheY-like"/>
    <property type="match status" value="1"/>
</dbReference>
<organism evidence="5 6">
    <name type="scientific">Solemya velum gill symbiont</name>
    <dbReference type="NCBI Taxonomy" id="2340"/>
    <lineage>
        <taxon>Bacteria</taxon>
        <taxon>Pseudomonadati</taxon>
        <taxon>Pseudomonadota</taxon>
        <taxon>Gammaproteobacteria</taxon>
        <taxon>sulfur-oxidizing symbionts</taxon>
    </lineage>
</organism>
<dbReference type="InterPro" id="IPR043128">
    <property type="entry name" value="Rev_trsase/Diguanyl_cyclase"/>
</dbReference>
<dbReference type="NCBIfam" id="TIGR00254">
    <property type="entry name" value="GGDEF"/>
    <property type="match status" value="1"/>
</dbReference>
<dbReference type="Gene3D" id="3.30.70.270">
    <property type="match status" value="1"/>
</dbReference>
<evidence type="ECO:0000256" key="2">
    <source>
        <dbReference type="PROSITE-ProRule" id="PRU00169"/>
    </source>
</evidence>
<dbReference type="PANTHER" id="PTHR44591:SF3">
    <property type="entry name" value="RESPONSE REGULATORY DOMAIN-CONTAINING PROTEIN"/>
    <property type="match status" value="1"/>
</dbReference>
<dbReference type="InterPro" id="IPR029787">
    <property type="entry name" value="Nucleotide_cyclase"/>
</dbReference>
<proteinExistence type="predicted"/>
<dbReference type="SMART" id="SM00448">
    <property type="entry name" value="REC"/>
    <property type="match status" value="1"/>
</dbReference>
<dbReference type="RefSeq" id="WP_043117179.1">
    <property type="nucleotide sequence ID" value="NZ_JRAA01000002.1"/>
</dbReference>
<sequence length="323" mass="36261">MAKDYSRDYTIVIVEDDPESQRMLTERLDEMAVLVIFNTTEEAFVYFSKGYKANLIIIDILMHGSNMDGLELCNKVRSIPDYTQTSILLHNALGDQNLEALALKAGATDFLEKPMSATRMRMRIAAHLTSTSTAAPGATATIVTEMSKASDELTSLMSRGAFHDMMMLELKRAGRLKYAVCLMMFHIDNHADYNNRFGHVTGNRALMSFARALKFSFERVEEEVCRFDRETFAAFTSTVDPKRLIEYATKLDEIFNGLTIPHDDSYLPLSISTGIAIASFGKSQQMPFINEALITKINGIAQRNMYEAQSSEGTKLKYSVIKC</sequence>
<feature type="modified residue" description="4-aspartylphosphate" evidence="2">
    <location>
        <position position="59"/>
    </location>
</feature>
<dbReference type="EMBL" id="JRAA01000002">
    <property type="protein sequence ID" value="KHF24948.1"/>
    <property type="molecule type" value="Genomic_DNA"/>
</dbReference>
<evidence type="ECO:0000313" key="5">
    <source>
        <dbReference type="EMBL" id="KHF24948.1"/>
    </source>
</evidence>
<dbReference type="Proteomes" id="UP000030856">
    <property type="component" value="Unassembled WGS sequence"/>
</dbReference>
<keyword evidence="1 2" id="KW-0597">Phosphoprotein</keyword>
<dbReference type="OrthoDB" id="9802426at2"/>
<reference evidence="5 6" key="1">
    <citation type="journal article" date="2014" name="BMC Genomics">
        <title>The genome of the intracellular bacterium of the coastal bivalve, Solemya velum: a blueprint for thriving in and out of symbiosis.</title>
        <authorList>
            <person name="Dmytrenko O."/>
            <person name="Russell S.L."/>
            <person name="Loo W.T."/>
            <person name="Fontanez K.M."/>
            <person name="Liao L."/>
            <person name="Roeselers G."/>
            <person name="Sharma R."/>
            <person name="Stewart F.J."/>
            <person name="Newton I.L."/>
            <person name="Woyke T."/>
            <person name="Wu D."/>
            <person name="Lang J.M."/>
            <person name="Eisen J.A."/>
            <person name="Cavanaugh C.M."/>
        </authorList>
    </citation>
    <scope>NUCLEOTIDE SEQUENCE [LARGE SCALE GENOMIC DNA]</scope>
    <source>
        <strain evidence="5 6">WH</strain>
    </source>
</reference>
<dbReference type="PROSITE" id="PS50887">
    <property type="entry name" value="GGDEF"/>
    <property type="match status" value="1"/>
</dbReference>
<dbReference type="GO" id="GO:0000160">
    <property type="term" value="P:phosphorelay signal transduction system"/>
    <property type="evidence" value="ECO:0007669"/>
    <property type="project" value="InterPro"/>
</dbReference>
<dbReference type="Pfam" id="PF00072">
    <property type="entry name" value="Response_reg"/>
    <property type="match status" value="1"/>
</dbReference>
<feature type="domain" description="Response regulatory" evidence="3">
    <location>
        <begin position="10"/>
        <end position="128"/>
    </location>
</feature>
<feature type="domain" description="GGDEF" evidence="4">
    <location>
        <begin position="178"/>
        <end position="311"/>
    </location>
</feature>
<evidence type="ECO:0000256" key="1">
    <source>
        <dbReference type="ARBA" id="ARBA00022553"/>
    </source>
</evidence>
<evidence type="ECO:0000313" key="6">
    <source>
        <dbReference type="Proteomes" id="UP000030856"/>
    </source>
</evidence>
<dbReference type="InterPro" id="IPR000160">
    <property type="entry name" value="GGDEF_dom"/>
</dbReference>
<dbReference type="InterPro" id="IPR050595">
    <property type="entry name" value="Bact_response_regulator"/>
</dbReference>
<accession>A0A0B0H420</accession>
<dbReference type="CDD" id="cd01949">
    <property type="entry name" value="GGDEF"/>
    <property type="match status" value="1"/>
</dbReference>
<dbReference type="SUPFAM" id="SSF55073">
    <property type="entry name" value="Nucleotide cyclase"/>
    <property type="match status" value="1"/>
</dbReference>
<keyword evidence="6" id="KW-1185">Reference proteome</keyword>
<name>A0A0B0H420_SOVGS</name>
<gene>
    <name evidence="5" type="ORF">JV46_04360</name>
</gene>
<dbReference type="InterPro" id="IPR011006">
    <property type="entry name" value="CheY-like_superfamily"/>
</dbReference>
<dbReference type="CDD" id="cd00156">
    <property type="entry name" value="REC"/>
    <property type="match status" value="1"/>
</dbReference>
<dbReference type="PANTHER" id="PTHR44591">
    <property type="entry name" value="STRESS RESPONSE REGULATOR PROTEIN 1"/>
    <property type="match status" value="1"/>
</dbReference>
<comment type="caution">
    <text evidence="5">The sequence shown here is derived from an EMBL/GenBank/DDBJ whole genome shotgun (WGS) entry which is preliminary data.</text>
</comment>
<dbReference type="GeneID" id="86992189"/>
<protein>
    <submittedName>
        <fullName evidence="5">Diguanylate cyclase domain-containing protein</fullName>
    </submittedName>
</protein>